<evidence type="ECO:0000259" key="4">
    <source>
        <dbReference type="Pfam" id="PF00931"/>
    </source>
</evidence>
<dbReference type="PROSITE" id="PS50082">
    <property type="entry name" value="WD_REPEATS_2"/>
    <property type="match status" value="7"/>
</dbReference>
<dbReference type="Proteomes" id="UP000017127">
    <property type="component" value="Unassembled WGS sequence"/>
</dbReference>
<evidence type="ECO:0000256" key="3">
    <source>
        <dbReference type="PROSITE-ProRule" id="PRU00221"/>
    </source>
</evidence>
<dbReference type="Gene3D" id="2.130.10.10">
    <property type="entry name" value="YVTN repeat-like/Quinoprotein amine dehydrogenase"/>
    <property type="match status" value="3"/>
</dbReference>
<dbReference type="InterPro" id="IPR001680">
    <property type="entry name" value="WD40_rpt"/>
</dbReference>
<keyword evidence="2" id="KW-0677">Repeat</keyword>
<feature type="repeat" description="WD" evidence="3">
    <location>
        <begin position="668"/>
        <end position="709"/>
    </location>
</feature>
<dbReference type="Pfam" id="PF00805">
    <property type="entry name" value="Pentapeptide"/>
    <property type="match status" value="1"/>
</dbReference>
<dbReference type="InterPro" id="IPR001646">
    <property type="entry name" value="5peptide_repeat"/>
</dbReference>
<feature type="repeat" description="WD" evidence="3">
    <location>
        <begin position="710"/>
        <end position="751"/>
    </location>
</feature>
<dbReference type="InterPro" id="IPR020472">
    <property type="entry name" value="WD40_PAC1"/>
</dbReference>
<dbReference type="SUPFAM" id="SSF141571">
    <property type="entry name" value="Pentapeptide repeat-like"/>
    <property type="match status" value="1"/>
</dbReference>
<dbReference type="PATRIC" id="fig|1348334.3.peg.4719"/>
<feature type="repeat" description="WD" evidence="3">
    <location>
        <begin position="751"/>
        <end position="791"/>
    </location>
</feature>
<sequence length="992" mass="110051">MKVEEALAILERTLPPGSLNTVKTLVFRHSWEGKGYADIAEDAGYDPDYIKGVAAGLWHSLSEVFGQKVTKKNFRSLLIQRYSSSQAPTPTASLSRTANPVSTNSSFSAAAPQLLENPSSLFEKRWDWGEAPDVSIFYGRKTELAQLREYIQAEPQSIELGESTQRTTSCVRLLAVMGMGGIGKSALVVKLVEQLKTEFDVVIWRSLRYAPAPKVILTQLLSFIAPDTSDTNTNLSPTLTASTGSNSLSEIGELIRLCRTYRCLIVLDNVETILHEGTTGRYRSGCEGYGELFRAMGETVHQSCLLLTTREKPPEIAALEGTGQAVRSFLLEGSPDAAITLLESVYGSPEQKRCLCELYGYSPLALKIVSTAIQDLFEGEIAQFLEHRSVIFNGIRRLLDPQFQRLSPLEMTIMFWLAIDHGQTTVKRLHRDLIPPVSQASILQALEALTWRSLVKREGRKKQVNSNSEDSKTSKKKTEENYYTIEPMVMEYLTHCLTEQIVSELTSGEIKQFVTHTLIKTTGNRVVREHQRASILEPIARALQMTFSSSRALLEQLQNILERLRDLEKQGSGYGVGNWLNLCVRLQIDLSGYDFSHLTVWHADLKQVNLHGVNFAYANLSHSVFTTNIGEITAIAFSHDNAYLATGNIWGEVRLWSLQSENHQQLMSPSHRAEVTAVTWSNDGQTLASSSKDGTIRLWDIPSGNCRQVWSGHHGGVNGIVWSHRGQMLATCGEDGMIRLWDVRRGRVYREMEAKSRVAAITFSSNGILASGNEDSTIQLWDVNTGECLRTCIGHLERVNCVMFVPVHSPWEGLEVGTALAGETSSFATDWLVGDEGSTSDLTVKRPDIAPILVSGSDDCTLKLWDVSNQTCLQTWRGHTHRIESITNSPDEPILATGSNDGTVKLWNRHTGECLRTLHHTPDPIRALAFSTDGKILAIGTCEGTIQFWNMQIAKYQETLRALGAYEQMNITGVTGLTTDQISRIVALGAVM</sequence>
<dbReference type="AlphaFoldDB" id="U7QBF7"/>
<dbReference type="GO" id="GO:0043531">
    <property type="term" value="F:ADP binding"/>
    <property type="evidence" value="ECO:0007669"/>
    <property type="project" value="InterPro"/>
</dbReference>
<feature type="domain" description="vWA-MoxR associated protein N-terminal HTH" evidence="5">
    <location>
        <begin position="2"/>
        <end position="78"/>
    </location>
</feature>
<dbReference type="PRINTS" id="PR00320">
    <property type="entry name" value="GPROTEINBRPT"/>
</dbReference>
<evidence type="ECO:0000256" key="2">
    <source>
        <dbReference type="ARBA" id="ARBA00022737"/>
    </source>
</evidence>
<dbReference type="RefSeq" id="WP_023068608.1">
    <property type="nucleotide sequence ID" value="NZ_AUZM01000066.1"/>
</dbReference>
<dbReference type="InterPro" id="IPR002182">
    <property type="entry name" value="NB-ARC"/>
</dbReference>
<dbReference type="SUPFAM" id="SSF50978">
    <property type="entry name" value="WD40 repeat-like"/>
    <property type="match status" value="1"/>
</dbReference>
<dbReference type="InterPro" id="IPR058651">
    <property type="entry name" value="HTH_VMAP-M9"/>
</dbReference>
<keyword evidence="7" id="KW-1185">Reference proteome</keyword>
<dbReference type="PRINTS" id="PR00364">
    <property type="entry name" value="DISEASERSIST"/>
</dbReference>
<feature type="repeat" description="WD" evidence="3">
    <location>
        <begin position="918"/>
        <end position="959"/>
    </location>
</feature>
<dbReference type="Pfam" id="PF00400">
    <property type="entry name" value="WD40"/>
    <property type="match status" value="7"/>
</dbReference>
<feature type="domain" description="NB-ARC" evidence="4">
    <location>
        <begin position="173"/>
        <end position="270"/>
    </location>
</feature>
<dbReference type="PANTHER" id="PTHR44129">
    <property type="entry name" value="WD REPEAT-CONTAINING PROTEIN POP1"/>
    <property type="match status" value="1"/>
</dbReference>
<feature type="repeat" description="WD" evidence="3">
    <location>
        <begin position="853"/>
        <end position="875"/>
    </location>
</feature>
<dbReference type="InterPro" id="IPR036322">
    <property type="entry name" value="WD40_repeat_dom_sf"/>
</dbReference>
<dbReference type="EMBL" id="AUZM01000066">
    <property type="protein sequence ID" value="ERT05158.1"/>
    <property type="molecule type" value="Genomic_DNA"/>
</dbReference>
<dbReference type="PROSITE" id="PS50294">
    <property type="entry name" value="WD_REPEATS_REGION"/>
    <property type="match status" value="4"/>
</dbReference>
<dbReference type="InterPro" id="IPR050349">
    <property type="entry name" value="WD_LIS1/nudF_dynein_reg"/>
</dbReference>
<proteinExistence type="predicted"/>
<protein>
    <submittedName>
        <fullName evidence="6">WD domain, G-beta repeat protein</fullName>
    </submittedName>
</protein>
<dbReference type="SMART" id="SM00320">
    <property type="entry name" value="WD40"/>
    <property type="match status" value="7"/>
</dbReference>
<feature type="repeat" description="WD" evidence="3">
    <location>
        <begin position="876"/>
        <end position="917"/>
    </location>
</feature>
<dbReference type="InterPro" id="IPR015943">
    <property type="entry name" value="WD40/YVTN_repeat-like_dom_sf"/>
</dbReference>
<dbReference type="SUPFAM" id="SSF52540">
    <property type="entry name" value="P-loop containing nucleoside triphosphate hydrolases"/>
    <property type="match status" value="1"/>
</dbReference>
<dbReference type="InterPro" id="IPR027417">
    <property type="entry name" value="P-loop_NTPase"/>
</dbReference>
<evidence type="ECO:0000259" key="5">
    <source>
        <dbReference type="Pfam" id="PF26355"/>
    </source>
</evidence>
<evidence type="ECO:0000256" key="1">
    <source>
        <dbReference type="ARBA" id="ARBA00022574"/>
    </source>
</evidence>
<dbReference type="Pfam" id="PF26355">
    <property type="entry name" value="HTH_VMAP-M9"/>
    <property type="match status" value="1"/>
</dbReference>
<reference evidence="6 7" key="1">
    <citation type="journal article" date="2013" name="Front. Microbiol.">
        <title>Comparative genomic analyses of the cyanobacterium, Lyngbya aestuarii BL J, a powerful hydrogen producer.</title>
        <authorList>
            <person name="Kothari A."/>
            <person name="Vaughn M."/>
            <person name="Garcia-Pichel F."/>
        </authorList>
    </citation>
    <scope>NUCLEOTIDE SEQUENCE [LARGE SCALE GENOMIC DNA]</scope>
    <source>
        <strain evidence="6 7">BL J</strain>
    </source>
</reference>
<dbReference type="InterPro" id="IPR019775">
    <property type="entry name" value="WD40_repeat_CS"/>
</dbReference>
<evidence type="ECO:0000313" key="7">
    <source>
        <dbReference type="Proteomes" id="UP000017127"/>
    </source>
</evidence>
<gene>
    <name evidence="6" type="ORF">M595_4894</name>
</gene>
<comment type="caution">
    <text evidence="6">The sequence shown here is derived from an EMBL/GenBank/DDBJ whole genome shotgun (WGS) entry which is preliminary data.</text>
</comment>
<dbReference type="Pfam" id="PF00931">
    <property type="entry name" value="NB-ARC"/>
    <property type="match status" value="1"/>
</dbReference>
<dbReference type="OrthoDB" id="434800at2"/>
<keyword evidence="1 3" id="KW-0853">WD repeat</keyword>
<evidence type="ECO:0000313" key="6">
    <source>
        <dbReference type="EMBL" id="ERT05158.1"/>
    </source>
</evidence>
<feature type="repeat" description="WD" evidence="3">
    <location>
        <begin position="625"/>
        <end position="666"/>
    </location>
</feature>
<dbReference type="CDD" id="cd00200">
    <property type="entry name" value="WD40"/>
    <property type="match status" value="1"/>
</dbReference>
<accession>U7QBF7</accession>
<name>U7QBF7_9CYAN</name>
<dbReference type="Gene3D" id="3.40.50.300">
    <property type="entry name" value="P-loop containing nucleotide triphosphate hydrolases"/>
    <property type="match status" value="1"/>
</dbReference>
<dbReference type="PROSITE" id="PS00678">
    <property type="entry name" value="WD_REPEATS_1"/>
    <property type="match status" value="4"/>
</dbReference>
<organism evidence="6 7">
    <name type="scientific">Lyngbya aestuarii BL J</name>
    <dbReference type="NCBI Taxonomy" id="1348334"/>
    <lineage>
        <taxon>Bacteria</taxon>
        <taxon>Bacillati</taxon>
        <taxon>Cyanobacteriota</taxon>
        <taxon>Cyanophyceae</taxon>
        <taxon>Oscillatoriophycideae</taxon>
        <taxon>Oscillatoriales</taxon>
        <taxon>Microcoleaceae</taxon>
        <taxon>Lyngbya</taxon>
    </lineage>
</organism>